<dbReference type="InterPro" id="IPR011256">
    <property type="entry name" value="Reg_factor_effector_dom_sf"/>
</dbReference>
<evidence type="ECO:0000313" key="2">
    <source>
        <dbReference type="EMBL" id="MED5018754.1"/>
    </source>
</evidence>
<organism evidence="2 3">
    <name type="scientific">Paenibacillus chibensis</name>
    <dbReference type="NCBI Taxonomy" id="59846"/>
    <lineage>
        <taxon>Bacteria</taxon>
        <taxon>Bacillati</taxon>
        <taxon>Bacillota</taxon>
        <taxon>Bacilli</taxon>
        <taxon>Bacillales</taxon>
        <taxon>Paenibacillaceae</taxon>
        <taxon>Paenibacillus</taxon>
    </lineage>
</organism>
<accession>A0ABU6PWN8</accession>
<reference evidence="2 3" key="1">
    <citation type="submission" date="2023-03" db="EMBL/GenBank/DDBJ databases">
        <title>Bacillus Genome Sequencing.</title>
        <authorList>
            <person name="Dunlap C."/>
        </authorList>
    </citation>
    <scope>NUCLEOTIDE SEQUENCE [LARGE SCALE GENOMIC DNA]</scope>
    <source>
        <strain evidence="2 3">NRS-52</strain>
    </source>
</reference>
<proteinExistence type="predicted"/>
<dbReference type="Proteomes" id="UP001343257">
    <property type="component" value="Unassembled WGS sequence"/>
</dbReference>
<evidence type="ECO:0000313" key="3">
    <source>
        <dbReference type="Proteomes" id="UP001343257"/>
    </source>
</evidence>
<evidence type="ECO:0000259" key="1">
    <source>
        <dbReference type="SMART" id="SM00871"/>
    </source>
</evidence>
<gene>
    <name evidence="2" type="ORF">P9847_15705</name>
</gene>
<dbReference type="Pfam" id="PF06445">
    <property type="entry name" value="GyrI-like"/>
    <property type="match status" value="1"/>
</dbReference>
<dbReference type="Gene3D" id="3.20.80.10">
    <property type="entry name" value="Regulatory factor, effector binding domain"/>
    <property type="match status" value="1"/>
</dbReference>
<dbReference type="RefSeq" id="WP_328279278.1">
    <property type="nucleotide sequence ID" value="NZ_JARTLD010000037.1"/>
</dbReference>
<dbReference type="SMART" id="SM00871">
    <property type="entry name" value="AraC_E_bind"/>
    <property type="match status" value="1"/>
</dbReference>
<dbReference type="EMBL" id="JARTLD010000037">
    <property type="protein sequence ID" value="MED5018754.1"/>
    <property type="molecule type" value="Genomic_DNA"/>
</dbReference>
<dbReference type="PANTHER" id="PTHR36444">
    <property type="entry name" value="TRANSCRIPTIONAL REGULATOR PROTEIN YOBU-RELATED"/>
    <property type="match status" value="1"/>
</dbReference>
<feature type="domain" description="AraC effector-binding" evidence="1">
    <location>
        <begin position="1"/>
        <end position="157"/>
    </location>
</feature>
<dbReference type="InterPro" id="IPR053182">
    <property type="entry name" value="YobU-like_regulator"/>
</dbReference>
<dbReference type="InterPro" id="IPR029442">
    <property type="entry name" value="GyrI-like"/>
</dbReference>
<dbReference type="PANTHER" id="PTHR36444:SF3">
    <property type="entry name" value="TRANSCRIPTIONAL ACTIVATOR, PUTATIVE-RELATED"/>
    <property type="match status" value="1"/>
</dbReference>
<sequence length="159" mass="17893">MDFRIVHREAFQVTGKMREISTVDGSNLREIPAFWQDCSADGTSMKLDVLAAGKDMLGICMDFDGQNRFHYFIGVETEADQTGAEEFVSRVIPAADWAVFTSVGPMPGAIQQVWHHIYADWFPSSGYEHARGPELEVYPPGDTASDEYRCEVWIPVLKK</sequence>
<comment type="caution">
    <text evidence="2">The sequence shown here is derived from an EMBL/GenBank/DDBJ whole genome shotgun (WGS) entry which is preliminary data.</text>
</comment>
<dbReference type="InterPro" id="IPR010499">
    <property type="entry name" value="AraC_E-bd"/>
</dbReference>
<protein>
    <submittedName>
        <fullName evidence="2">GyrI-like domain-containing protein</fullName>
    </submittedName>
</protein>
<name>A0ABU6PWN8_9BACL</name>
<dbReference type="SUPFAM" id="SSF55136">
    <property type="entry name" value="Probable bacterial effector-binding domain"/>
    <property type="match status" value="1"/>
</dbReference>
<keyword evidence="3" id="KW-1185">Reference proteome</keyword>